<dbReference type="SUPFAM" id="SSF117281">
    <property type="entry name" value="Kelch motif"/>
    <property type="match status" value="1"/>
</dbReference>
<reference evidence="2" key="1">
    <citation type="journal article" date="2014" name="Front. Microbiol.">
        <title>High frequency of phylogenetically diverse reductive dehalogenase-homologous genes in deep subseafloor sedimentary metagenomes.</title>
        <authorList>
            <person name="Kawai M."/>
            <person name="Futagami T."/>
            <person name="Toyoda A."/>
            <person name="Takaki Y."/>
            <person name="Nishi S."/>
            <person name="Hori S."/>
            <person name="Arai W."/>
            <person name="Tsubouchi T."/>
            <person name="Morono Y."/>
            <person name="Uchiyama I."/>
            <person name="Ito T."/>
            <person name="Fujiyama A."/>
            <person name="Inagaki F."/>
            <person name="Takami H."/>
        </authorList>
    </citation>
    <scope>NUCLEOTIDE SEQUENCE</scope>
    <source>
        <strain evidence="2">Expedition CK06-06</strain>
    </source>
</reference>
<dbReference type="SMART" id="SM00612">
    <property type="entry name" value="Kelch"/>
    <property type="match status" value="1"/>
</dbReference>
<sequence length="157" mass="17207">MAPMITARELFAGTSGPDKDGSGPTSVDSDPRVYAIGGNTNLGPTQLCEKYDPNTDTWEKIEPLPEPLGNCNGSFVPDYGKTTNQVFGYVYVIGDNKPYIYRYNIKQDKWEVFPIPFQVSNASLQYLDDIGGPLSELLQAITGTSFPPCSDGKTLWV</sequence>
<dbReference type="PANTHER" id="PTHR46375">
    <property type="entry name" value="KELCH REPEAT AND BTB DOMAIN-CONTAINING PROTEIN 13-RELATED"/>
    <property type="match status" value="1"/>
</dbReference>
<dbReference type="PANTHER" id="PTHR46375:SF3">
    <property type="entry name" value="KELCH REPEAT AND BTB DOMAIN-CONTAINING PROTEIN 13"/>
    <property type="match status" value="1"/>
</dbReference>
<evidence type="ECO:0000313" key="2">
    <source>
        <dbReference type="EMBL" id="GAH12729.1"/>
    </source>
</evidence>
<evidence type="ECO:0000256" key="1">
    <source>
        <dbReference type="SAM" id="MobiDB-lite"/>
    </source>
</evidence>
<dbReference type="EMBL" id="BART01029968">
    <property type="protein sequence ID" value="GAH12729.1"/>
    <property type="molecule type" value="Genomic_DNA"/>
</dbReference>
<name>X1E6B6_9ZZZZ</name>
<dbReference type="InterPro" id="IPR015915">
    <property type="entry name" value="Kelch-typ_b-propeller"/>
</dbReference>
<dbReference type="AlphaFoldDB" id="X1E6B6"/>
<gene>
    <name evidence="2" type="ORF">S01H4_52448</name>
</gene>
<comment type="caution">
    <text evidence="2">The sequence shown here is derived from an EMBL/GenBank/DDBJ whole genome shotgun (WGS) entry which is preliminary data.</text>
</comment>
<organism evidence="2">
    <name type="scientific">marine sediment metagenome</name>
    <dbReference type="NCBI Taxonomy" id="412755"/>
    <lineage>
        <taxon>unclassified sequences</taxon>
        <taxon>metagenomes</taxon>
        <taxon>ecological metagenomes</taxon>
    </lineage>
</organism>
<protein>
    <submittedName>
        <fullName evidence="2">Uncharacterized protein</fullName>
    </submittedName>
</protein>
<dbReference type="InterPro" id="IPR052392">
    <property type="entry name" value="Kelch-BTB_domain-containing"/>
</dbReference>
<feature type="region of interest" description="Disordered" evidence="1">
    <location>
        <begin position="10"/>
        <end position="29"/>
    </location>
</feature>
<dbReference type="InterPro" id="IPR006652">
    <property type="entry name" value="Kelch_1"/>
</dbReference>
<proteinExistence type="predicted"/>
<feature type="non-terminal residue" evidence="2">
    <location>
        <position position="157"/>
    </location>
</feature>
<dbReference type="Gene3D" id="2.120.10.80">
    <property type="entry name" value="Kelch-type beta propeller"/>
    <property type="match status" value="1"/>
</dbReference>
<accession>X1E6B6</accession>
<dbReference type="Pfam" id="PF01344">
    <property type="entry name" value="Kelch_1"/>
    <property type="match status" value="1"/>
</dbReference>